<dbReference type="PIRSF" id="PIRSF500176">
    <property type="entry name" value="L_ASNase"/>
    <property type="match status" value="1"/>
</dbReference>
<evidence type="ECO:0000313" key="7">
    <source>
        <dbReference type="Proteomes" id="UP000198284"/>
    </source>
</evidence>
<feature type="active site" evidence="3">
    <location>
        <position position="90"/>
    </location>
</feature>
<dbReference type="InterPro" id="IPR027475">
    <property type="entry name" value="Asparaginase/glutaminase_AS2"/>
</dbReference>
<dbReference type="InterPro" id="IPR027474">
    <property type="entry name" value="L-asparaginase_N"/>
</dbReference>
<dbReference type="PANTHER" id="PTHR11707:SF28">
    <property type="entry name" value="60 KDA LYSOPHOSPHOLIPASE"/>
    <property type="match status" value="1"/>
</dbReference>
<feature type="active site" description="O-isoaspartyl threonine intermediate" evidence="1">
    <location>
        <position position="14"/>
    </location>
</feature>
<dbReference type="InterPro" id="IPR037152">
    <property type="entry name" value="L-asparaginase_N_sf"/>
</dbReference>
<protein>
    <submittedName>
        <fullName evidence="6">Asparaginase</fullName>
    </submittedName>
</protein>
<name>A0A239CE49_9BURK</name>
<evidence type="ECO:0000256" key="3">
    <source>
        <dbReference type="PROSITE-ProRule" id="PRU10100"/>
    </source>
</evidence>
<feature type="binding site" evidence="2">
    <location>
        <position position="59"/>
    </location>
    <ligand>
        <name>substrate</name>
    </ligand>
</feature>
<keyword evidence="7" id="KW-1185">Reference proteome</keyword>
<dbReference type="PANTHER" id="PTHR11707">
    <property type="entry name" value="L-ASPARAGINASE"/>
    <property type="match status" value="1"/>
</dbReference>
<dbReference type="InterPro" id="IPR006034">
    <property type="entry name" value="Asparaginase/glutaminase-like"/>
</dbReference>
<accession>A0A239CE49</accession>
<evidence type="ECO:0000256" key="2">
    <source>
        <dbReference type="PIRSR" id="PIRSR001220-2"/>
    </source>
</evidence>
<dbReference type="Pfam" id="PF17763">
    <property type="entry name" value="Asparaginase_C"/>
    <property type="match status" value="1"/>
</dbReference>
<evidence type="ECO:0000259" key="4">
    <source>
        <dbReference type="Pfam" id="PF00710"/>
    </source>
</evidence>
<dbReference type="PROSITE" id="PS51732">
    <property type="entry name" value="ASN_GLN_ASE_3"/>
    <property type="match status" value="1"/>
</dbReference>
<gene>
    <name evidence="6" type="ORF">SAMN06265795_101371</name>
</gene>
<dbReference type="Proteomes" id="UP000198284">
    <property type="component" value="Unassembled WGS sequence"/>
</dbReference>
<feature type="domain" description="L-asparaginase N-terminal" evidence="4">
    <location>
        <begin position="5"/>
        <end position="190"/>
    </location>
</feature>
<dbReference type="CDD" id="cd08963">
    <property type="entry name" value="L-asparaginase_I"/>
    <property type="match status" value="1"/>
</dbReference>
<dbReference type="EMBL" id="FZOT01000001">
    <property type="protein sequence ID" value="SNS17633.1"/>
    <property type="molecule type" value="Genomic_DNA"/>
</dbReference>
<dbReference type="PROSITE" id="PS00917">
    <property type="entry name" value="ASN_GLN_ASE_2"/>
    <property type="match status" value="1"/>
</dbReference>
<dbReference type="InterPro" id="IPR027473">
    <property type="entry name" value="L-asparaginase_C"/>
</dbReference>
<dbReference type="PIRSF" id="PIRSF001220">
    <property type="entry name" value="L-ASNase_gatD"/>
    <property type="match status" value="1"/>
</dbReference>
<reference evidence="6 7" key="1">
    <citation type="submission" date="2017-06" db="EMBL/GenBank/DDBJ databases">
        <authorList>
            <person name="Kim H.J."/>
            <person name="Triplett B.A."/>
        </authorList>
    </citation>
    <scope>NUCLEOTIDE SEQUENCE [LARGE SCALE GENOMIC DNA]</scope>
    <source>
        <strain evidence="6 7">U15</strain>
    </source>
</reference>
<feature type="domain" description="Asparaginase/glutaminase C-terminal" evidence="5">
    <location>
        <begin position="215"/>
        <end position="326"/>
    </location>
</feature>
<evidence type="ECO:0000256" key="1">
    <source>
        <dbReference type="PIRSR" id="PIRSR001220-1"/>
    </source>
</evidence>
<evidence type="ECO:0000259" key="5">
    <source>
        <dbReference type="Pfam" id="PF17763"/>
    </source>
</evidence>
<sequence length="339" mass="36122">MTNKHILLIHAGGTVGMARTAHGYAPATDFPAHLARLLSSAGAALPRYTPHVMPDPIDSSNAIPADWQRIAQDIARHYGACDGVVVLHGTDTMTHAASALSFMLQGLRKPVIVTGSQIPLGEARSDALQNIVTALQLAARDDIREVAVYFGQRLLRGNRATKVSNTRLTAFDSPNHPPLGEVGIDIHLDASALWQPRAAERFDLPPYEAGRILPLRFAPGLPARLLDAMLALMPRALILEGYGAGNLPDNDPDLHRLLRQAHDAGVLLVARSQCLHGGVALDAYATGSALAQAGVIGAADMTFEALYAKLHHLFALGLPADEVRQALLSNLAGELTDPH</sequence>
<dbReference type="InterPro" id="IPR041725">
    <property type="entry name" value="L-asparaginase_I"/>
</dbReference>
<evidence type="ECO:0000313" key="6">
    <source>
        <dbReference type="EMBL" id="SNS17633.1"/>
    </source>
</evidence>
<proteinExistence type="predicted"/>
<organism evidence="6 7">
    <name type="scientific">Noviherbaspirillum humi</name>
    <dbReference type="NCBI Taxonomy" id="1688639"/>
    <lineage>
        <taxon>Bacteria</taxon>
        <taxon>Pseudomonadati</taxon>
        <taxon>Pseudomonadota</taxon>
        <taxon>Betaproteobacteria</taxon>
        <taxon>Burkholderiales</taxon>
        <taxon>Oxalobacteraceae</taxon>
        <taxon>Noviherbaspirillum</taxon>
    </lineage>
</organism>
<dbReference type="InterPro" id="IPR040919">
    <property type="entry name" value="Asparaginase_C"/>
</dbReference>
<dbReference type="RefSeq" id="WP_089397581.1">
    <property type="nucleotide sequence ID" value="NZ_FZOT01000001.1"/>
</dbReference>
<dbReference type="Pfam" id="PF00710">
    <property type="entry name" value="Asparaginase"/>
    <property type="match status" value="1"/>
</dbReference>
<dbReference type="AlphaFoldDB" id="A0A239CE49"/>
<dbReference type="SMART" id="SM00870">
    <property type="entry name" value="Asparaginase"/>
    <property type="match status" value="1"/>
</dbReference>
<dbReference type="Gene3D" id="3.40.50.1170">
    <property type="entry name" value="L-asparaginase, N-terminal domain"/>
    <property type="match status" value="1"/>
</dbReference>
<feature type="binding site" evidence="2">
    <location>
        <begin position="90"/>
        <end position="91"/>
    </location>
    <ligand>
        <name>substrate</name>
    </ligand>
</feature>
<dbReference type="GO" id="GO:0005829">
    <property type="term" value="C:cytosol"/>
    <property type="evidence" value="ECO:0007669"/>
    <property type="project" value="TreeGrafter"/>
</dbReference>
<dbReference type="InterPro" id="IPR036152">
    <property type="entry name" value="Asp/glu_Ase-like_sf"/>
</dbReference>
<dbReference type="Gene3D" id="3.40.50.40">
    <property type="match status" value="1"/>
</dbReference>
<dbReference type="SFLD" id="SFLDS00057">
    <property type="entry name" value="Glutaminase/Asparaginase"/>
    <property type="match status" value="1"/>
</dbReference>
<dbReference type="PRINTS" id="PR00139">
    <property type="entry name" value="ASNGLNASE"/>
</dbReference>
<dbReference type="SUPFAM" id="SSF53774">
    <property type="entry name" value="Glutaminase/Asparaginase"/>
    <property type="match status" value="1"/>
</dbReference>
<dbReference type="OrthoDB" id="9788068at2"/>
<dbReference type="GO" id="GO:0004067">
    <property type="term" value="F:asparaginase activity"/>
    <property type="evidence" value="ECO:0007669"/>
    <property type="project" value="UniProtKB-UniRule"/>
</dbReference>